<dbReference type="OrthoDB" id="9830452at2"/>
<comment type="caution">
    <text evidence="2">The sequence shown here is derived from an EMBL/GenBank/DDBJ whole genome shotgun (WGS) entry which is preliminary data.</text>
</comment>
<dbReference type="AlphaFoldDB" id="A0A098LF64"/>
<reference evidence="2 3" key="1">
    <citation type="submission" date="2014-09" db="EMBL/GenBank/DDBJ databases">
        <title>Sporocytophaga myxococcoides PG-01 genome sequencing.</title>
        <authorList>
            <person name="Liu L."/>
            <person name="Gao P.J."/>
            <person name="Chen G.J."/>
            <person name="Wang L.S."/>
        </authorList>
    </citation>
    <scope>NUCLEOTIDE SEQUENCE [LARGE SCALE GENOMIC DNA]</scope>
    <source>
        <strain evidence="2 3">PG-01</strain>
    </source>
</reference>
<evidence type="ECO:0000256" key="1">
    <source>
        <dbReference type="SAM" id="SignalP"/>
    </source>
</evidence>
<protein>
    <submittedName>
        <fullName evidence="2">Uncharacterized protein</fullName>
    </submittedName>
</protein>
<feature type="chain" id="PRO_5001937104" evidence="1">
    <location>
        <begin position="21"/>
        <end position="142"/>
    </location>
</feature>
<dbReference type="Proteomes" id="UP000030185">
    <property type="component" value="Unassembled WGS sequence"/>
</dbReference>
<accession>A0A098LF64</accession>
<gene>
    <name evidence="2" type="ORF">MYP_2317</name>
</gene>
<evidence type="ECO:0000313" key="3">
    <source>
        <dbReference type="Proteomes" id="UP000030185"/>
    </source>
</evidence>
<name>A0A098LF64_9BACT</name>
<keyword evidence="1" id="KW-0732">Signal</keyword>
<feature type="signal peptide" evidence="1">
    <location>
        <begin position="1"/>
        <end position="20"/>
    </location>
</feature>
<dbReference type="STRING" id="153721.MYP_2317"/>
<evidence type="ECO:0000313" key="2">
    <source>
        <dbReference type="EMBL" id="GAL85089.1"/>
    </source>
</evidence>
<sequence>MKKQWGVLLMFMVMFSVVSAQETESYKSGGPVKDLCVKRITQVKDSINTSLQNVAYLSSKKISSNIRYDFEAELQQNLDAKNIYYKDTSTDYVEEVKKLKMLQWPFQKRRGEREGSARRVRYERRGHGEAGRDMQVDEEVCI</sequence>
<keyword evidence="3" id="KW-1185">Reference proteome</keyword>
<dbReference type="RefSeq" id="WP_045463106.1">
    <property type="nucleotide sequence ID" value="NZ_BBLT01000004.1"/>
</dbReference>
<dbReference type="EMBL" id="BBLT01000004">
    <property type="protein sequence ID" value="GAL85089.1"/>
    <property type="molecule type" value="Genomic_DNA"/>
</dbReference>
<proteinExistence type="predicted"/>
<organism evidence="2 3">
    <name type="scientific">Sporocytophaga myxococcoides</name>
    <dbReference type="NCBI Taxonomy" id="153721"/>
    <lineage>
        <taxon>Bacteria</taxon>
        <taxon>Pseudomonadati</taxon>
        <taxon>Bacteroidota</taxon>
        <taxon>Cytophagia</taxon>
        <taxon>Cytophagales</taxon>
        <taxon>Cytophagaceae</taxon>
        <taxon>Sporocytophaga</taxon>
    </lineage>
</organism>